<protein>
    <submittedName>
        <fullName evidence="3">KASH5 protein</fullName>
    </submittedName>
</protein>
<dbReference type="GO" id="GO:0034397">
    <property type="term" value="P:telomere localization"/>
    <property type="evidence" value="ECO:0007669"/>
    <property type="project" value="InterPro"/>
</dbReference>
<evidence type="ECO:0000256" key="1">
    <source>
        <dbReference type="SAM" id="MobiDB-lite"/>
    </source>
</evidence>
<evidence type="ECO:0000313" key="4">
    <source>
        <dbReference type="Proteomes" id="UP000619137"/>
    </source>
</evidence>
<dbReference type="GO" id="GO:0034993">
    <property type="term" value="C:meiotic nuclear membrane microtubule tethering complex"/>
    <property type="evidence" value="ECO:0007669"/>
    <property type="project" value="InterPro"/>
</dbReference>
<name>A0A851AIS0_SULDA</name>
<dbReference type="GO" id="GO:0090619">
    <property type="term" value="C:meiotic spindle pole"/>
    <property type="evidence" value="ECO:0007669"/>
    <property type="project" value="TreeGrafter"/>
</dbReference>
<keyword evidence="4" id="KW-1185">Reference proteome</keyword>
<dbReference type="Proteomes" id="UP000619137">
    <property type="component" value="Unassembled WGS sequence"/>
</dbReference>
<accession>A0A851AIS0</accession>
<dbReference type="GO" id="GO:0051653">
    <property type="term" value="P:spindle localization"/>
    <property type="evidence" value="ECO:0007669"/>
    <property type="project" value="TreeGrafter"/>
</dbReference>
<dbReference type="EMBL" id="WEKW01030481">
    <property type="protein sequence ID" value="NWI33795.1"/>
    <property type="molecule type" value="Genomic_DNA"/>
</dbReference>
<dbReference type="PANTHER" id="PTHR47300:SF1">
    <property type="entry name" value="PROTEIN KASH5"/>
    <property type="match status" value="1"/>
</dbReference>
<sequence length="253" mass="27956">VTGQSGEEGQLQALHRMLDPEAVGATLDLPTFRAIMWEWIALCQQEGSHQSQPCSAPGSPEMPAPALEYPQTSSTSHLRSTEAAGLRSRAEQLAAQNAKLQRDAESAEELNTRLAEETAQLKAQLRCSQQALEQARAAAEDLEDLKAVAKGLEEENSKLHRQMRQLKQRLLAESQGLREQIQALTAEKADLEAQLCRCTALLSSRDTALAQAGRQVEELMVALGEYDRAVQELRLETTQLRDQLGRMQDAWAM</sequence>
<dbReference type="InterPro" id="IPR028168">
    <property type="entry name" value="KASH5_CC"/>
</dbReference>
<comment type="caution">
    <text evidence="3">The sequence shown here is derived from an EMBL/GenBank/DDBJ whole genome shotgun (WGS) entry which is preliminary data.</text>
</comment>
<dbReference type="Pfam" id="PF14662">
    <property type="entry name" value="KASH_CCD"/>
    <property type="match status" value="1"/>
</dbReference>
<dbReference type="GO" id="GO:0070840">
    <property type="term" value="F:dynein complex binding"/>
    <property type="evidence" value="ECO:0007669"/>
    <property type="project" value="TreeGrafter"/>
</dbReference>
<dbReference type="GO" id="GO:0005640">
    <property type="term" value="C:nuclear outer membrane"/>
    <property type="evidence" value="ECO:0007669"/>
    <property type="project" value="TreeGrafter"/>
</dbReference>
<dbReference type="InterPro" id="IPR028170">
    <property type="entry name" value="KASH5"/>
</dbReference>
<reference evidence="3" key="1">
    <citation type="submission" date="2019-10" db="EMBL/GenBank/DDBJ databases">
        <title>Bird 10,000 Genomes (B10K) Project - Family phase.</title>
        <authorList>
            <person name="Zhang G."/>
        </authorList>
    </citation>
    <scope>NUCLEOTIDE SEQUENCE</scope>
    <source>
        <strain evidence="3">B10K-DU-002-49</strain>
        <tissue evidence="3">Muscle</tissue>
    </source>
</reference>
<feature type="non-terminal residue" evidence="3">
    <location>
        <position position="1"/>
    </location>
</feature>
<feature type="region of interest" description="Disordered" evidence="1">
    <location>
        <begin position="49"/>
        <end position="86"/>
    </location>
</feature>
<evidence type="ECO:0000313" key="3">
    <source>
        <dbReference type="EMBL" id="NWI33795.1"/>
    </source>
</evidence>
<gene>
    <name evidence="3" type="primary">Ccdc155</name>
    <name evidence="3" type="ORF">SULDAC_R14730</name>
</gene>
<dbReference type="GO" id="GO:0090220">
    <property type="term" value="P:chromosome localization to nuclear envelope involved in homologous chromosome segregation"/>
    <property type="evidence" value="ECO:0007669"/>
    <property type="project" value="TreeGrafter"/>
</dbReference>
<dbReference type="PANTHER" id="PTHR47300">
    <property type="entry name" value="PROTEIN KASH5"/>
    <property type="match status" value="1"/>
</dbReference>
<dbReference type="GO" id="GO:0051225">
    <property type="term" value="P:spindle assembly"/>
    <property type="evidence" value="ECO:0007669"/>
    <property type="project" value="TreeGrafter"/>
</dbReference>
<evidence type="ECO:0000259" key="2">
    <source>
        <dbReference type="Pfam" id="PF14662"/>
    </source>
</evidence>
<dbReference type="GO" id="GO:0007015">
    <property type="term" value="P:actin filament organization"/>
    <property type="evidence" value="ECO:0007669"/>
    <property type="project" value="TreeGrafter"/>
</dbReference>
<organism evidence="3 4">
    <name type="scientific">Sula dactylatra</name>
    <name type="common">Masked booby</name>
    <dbReference type="NCBI Taxonomy" id="56068"/>
    <lineage>
        <taxon>Eukaryota</taxon>
        <taxon>Metazoa</taxon>
        <taxon>Chordata</taxon>
        <taxon>Craniata</taxon>
        <taxon>Vertebrata</taxon>
        <taxon>Euteleostomi</taxon>
        <taxon>Archelosauria</taxon>
        <taxon>Archosauria</taxon>
        <taxon>Dinosauria</taxon>
        <taxon>Saurischia</taxon>
        <taxon>Theropoda</taxon>
        <taxon>Coelurosauria</taxon>
        <taxon>Aves</taxon>
        <taxon>Neognathae</taxon>
        <taxon>Neoaves</taxon>
        <taxon>Aequornithes</taxon>
        <taxon>Suliformes</taxon>
        <taxon>Sulidae</taxon>
        <taxon>Sula</taxon>
    </lineage>
</organism>
<dbReference type="AlphaFoldDB" id="A0A851AIS0"/>
<dbReference type="GO" id="GO:0000800">
    <property type="term" value="C:lateral element"/>
    <property type="evidence" value="ECO:0007669"/>
    <property type="project" value="TreeGrafter"/>
</dbReference>
<feature type="domain" description="KASH5-like coiled-coil" evidence="2">
    <location>
        <begin position="84"/>
        <end position="245"/>
    </location>
</feature>
<dbReference type="GO" id="GO:0007129">
    <property type="term" value="P:homologous chromosome pairing at meiosis"/>
    <property type="evidence" value="ECO:0007669"/>
    <property type="project" value="TreeGrafter"/>
</dbReference>
<dbReference type="GO" id="GO:0000781">
    <property type="term" value="C:chromosome, telomeric region"/>
    <property type="evidence" value="ECO:0007669"/>
    <property type="project" value="TreeGrafter"/>
</dbReference>
<feature type="non-terminal residue" evidence="3">
    <location>
        <position position="253"/>
    </location>
</feature>
<proteinExistence type="predicted"/>